<dbReference type="AlphaFoldDB" id="A0A0A8ZEE4"/>
<protein>
    <submittedName>
        <fullName evidence="1">Uncharacterized protein</fullName>
    </submittedName>
</protein>
<reference evidence="1" key="2">
    <citation type="journal article" date="2015" name="Data Brief">
        <title>Shoot transcriptome of the giant reed, Arundo donax.</title>
        <authorList>
            <person name="Barrero R.A."/>
            <person name="Guerrero F.D."/>
            <person name="Moolhuijzen P."/>
            <person name="Goolsby J.A."/>
            <person name="Tidwell J."/>
            <person name="Bellgard S.E."/>
            <person name="Bellgard M.I."/>
        </authorList>
    </citation>
    <scope>NUCLEOTIDE SEQUENCE</scope>
    <source>
        <tissue evidence="1">Shoot tissue taken approximately 20 cm above the soil surface</tissue>
    </source>
</reference>
<sequence length="54" mass="6269">MSNGNNRALVRPRIQLVRKSNNYFLTAWKKHAYSIEPTVIIKTASLHEILLTFN</sequence>
<organism evidence="1">
    <name type="scientific">Arundo donax</name>
    <name type="common">Giant reed</name>
    <name type="synonym">Donax arundinaceus</name>
    <dbReference type="NCBI Taxonomy" id="35708"/>
    <lineage>
        <taxon>Eukaryota</taxon>
        <taxon>Viridiplantae</taxon>
        <taxon>Streptophyta</taxon>
        <taxon>Embryophyta</taxon>
        <taxon>Tracheophyta</taxon>
        <taxon>Spermatophyta</taxon>
        <taxon>Magnoliopsida</taxon>
        <taxon>Liliopsida</taxon>
        <taxon>Poales</taxon>
        <taxon>Poaceae</taxon>
        <taxon>PACMAD clade</taxon>
        <taxon>Arundinoideae</taxon>
        <taxon>Arundineae</taxon>
        <taxon>Arundo</taxon>
    </lineage>
</organism>
<reference evidence="1" key="1">
    <citation type="submission" date="2014-09" db="EMBL/GenBank/DDBJ databases">
        <authorList>
            <person name="Magalhaes I.L.F."/>
            <person name="Oliveira U."/>
            <person name="Santos F.R."/>
            <person name="Vidigal T.H.D.A."/>
            <person name="Brescovit A.D."/>
            <person name="Santos A.J."/>
        </authorList>
    </citation>
    <scope>NUCLEOTIDE SEQUENCE</scope>
    <source>
        <tissue evidence="1">Shoot tissue taken approximately 20 cm above the soil surface</tissue>
    </source>
</reference>
<evidence type="ECO:0000313" key="1">
    <source>
        <dbReference type="EMBL" id="JAD36043.1"/>
    </source>
</evidence>
<dbReference type="EMBL" id="GBRH01261852">
    <property type="protein sequence ID" value="JAD36043.1"/>
    <property type="molecule type" value="Transcribed_RNA"/>
</dbReference>
<accession>A0A0A8ZEE4</accession>
<proteinExistence type="predicted"/>
<name>A0A0A8ZEE4_ARUDO</name>